<dbReference type="AlphaFoldDB" id="A0A815KEZ6"/>
<name>A0A815KEZ6_9BILA</name>
<dbReference type="Proteomes" id="UP000663889">
    <property type="component" value="Unassembled WGS sequence"/>
</dbReference>
<comment type="caution">
    <text evidence="1">The sequence shown here is derived from an EMBL/GenBank/DDBJ whole genome shotgun (WGS) entry which is preliminary data.</text>
</comment>
<gene>
    <name evidence="2" type="ORF">FNK824_LOCUS16983</name>
    <name evidence="1" type="ORF">SEV965_LOCUS31140</name>
</gene>
<evidence type="ECO:0000313" key="3">
    <source>
        <dbReference type="Proteomes" id="UP000663889"/>
    </source>
</evidence>
<accession>A0A815KEZ6</accession>
<protein>
    <recommendedName>
        <fullName evidence="4">N-acetylgalactosaminide beta-1,3-galactosyltransferase</fullName>
    </recommendedName>
</protein>
<dbReference type="Proteomes" id="UP000663874">
    <property type="component" value="Unassembled WGS sequence"/>
</dbReference>
<evidence type="ECO:0008006" key="4">
    <source>
        <dbReference type="Google" id="ProtNLM"/>
    </source>
</evidence>
<dbReference type="PANTHER" id="PTHR10811">
    <property type="entry name" value="FRINGE-RELATED"/>
    <property type="match status" value="1"/>
</dbReference>
<dbReference type="InterPro" id="IPR006740">
    <property type="entry name" value="DUF604"/>
</dbReference>
<evidence type="ECO:0000313" key="1">
    <source>
        <dbReference type="EMBL" id="CAF1395050.1"/>
    </source>
</evidence>
<organism evidence="1 3">
    <name type="scientific">Rotaria sordida</name>
    <dbReference type="NCBI Taxonomy" id="392033"/>
    <lineage>
        <taxon>Eukaryota</taxon>
        <taxon>Metazoa</taxon>
        <taxon>Spiralia</taxon>
        <taxon>Gnathifera</taxon>
        <taxon>Rotifera</taxon>
        <taxon>Eurotatoria</taxon>
        <taxon>Bdelloidea</taxon>
        <taxon>Philodinida</taxon>
        <taxon>Philodinidae</taxon>
        <taxon>Rotaria</taxon>
    </lineage>
</organism>
<dbReference type="Pfam" id="PF04646">
    <property type="entry name" value="DUF604"/>
    <property type="match status" value="1"/>
</dbReference>
<dbReference type="EMBL" id="CAJNOU010003521">
    <property type="protein sequence ID" value="CAF1395050.1"/>
    <property type="molecule type" value="Genomic_DNA"/>
</dbReference>
<dbReference type="Gene3D" id="3.90.550.50">
    <property type="match status" value="1"/>
</dbReference>
<proteinExistence type="predicted"/>
<sequence>MVLEEFGYDYEELSMQQTINKPMHQYDIEQIYFTFTTNTQRIRETIHHVKFWATRQDIRCLIIFESKDLQSKNSIKQYLANKGISCKIQTSNITRYEERYLELIQQAWYSSNTSSYINMKTIKWFAFGDDDTIWFLNNLLQILQQYNASNLIYLGNISDKLKAVQYHGTDFAYGGGGFLLSRPLTLRAVQHNKDCQRYVKLFGGDEMIDKCITEVLKINLTSNKNFHQMDHDGNMDGYLESGIEGLVSLHHMFSYWEPFSEEHTIGPHETMYLLKLAYQTFDNNFLKRYVRLDHQTNRTFLLTMGYSFSLFNRILTYEELMKVEKTWWCCSEFVGRETRPKEKTKTTWYFRAITNEIMNVSSGCGAIYENKQNDRVVQFPRIEIILTN</sequence>
<dbReference type="EMBL" id="CAJOBE010002641">
    <property type="protein sequence ID" value="CAF3834898.1"/>
    <property type="molecule type" value="Genomic_DNA"/>
</dbReference>
<evidence type="ECO:0000313" key="2">
    <source>
        <dbReference type="EMBL" id="CAF3834898.1"/>
    </source>
</evidence>
<reference evidence="1" key="1">
    <citation type="submission" date="2021-02" db="EMBL/GenBank/DDBJ databases">
        <authorList>
            <person name="Nowell W R."/>
        </authorList>
    </citation>
    <scope>NUCLEOTIDE SEQUENCE</scope>
</reference>